<dbReference type="PANTHER" id="PTHR42850:SF4">
    <property type="entry name" value="ZINC-DEPENDENT ENDOPOLYPHOSPHATASE"/>
    <property type="match status" value="1"/>
</dbReference>
<dbReference type="InterPro" id="IPR029052">
    <property type="entry name" value="Metallo-depent_PP-like"/>
</dbReference>
<dbReference type="InterPro" id="IPR004843">
    <property type="entry name" value="Calcineurin-like_PHP"/>
</dbReference>
<dbReference type="Pfam" id="PF00149">
    <property type="entry name" value="Metallophos"/>
    <property type="match status" value="1"/>
</dbReference>
<accession>A0A840F6T5</accession>
<evidence type="ECO:0000313" key="2">
    <source>
        <dbReference type="EMBL" id="MBB4154983.1"/>
    </source>
</evidence>
<dbReference type="PANTHER" id="PTHR42850">
    <property type="entry name" value="METALLOPHOSPHOESTERASE"/>
    <property type="match status" value="1"/>
</dbReference>
<feature type="domain" description="Serine/threonine specific protein phosphatases" evidence="1">
    <location>
        <begin position="85"/>
        <end position="90"/>
    </location>
</feature>
<dbReference type="RefSeq" id="WP_183986062.1">
    <property type="nucleotide sequence ID" value="NZ_JACIEV010000009.1"/>
</dbReference>
<dbReference type="GO" id="GO:0004722">
    <property type="term" value="F:protein serine/threonine phosphatase activity"/>
    <property type="evidence" value="ECO:0007669"/>
    <property type="project" value="UniProtKB-EC"/>
</dbReference>
<evidence type="ECO:0000259" key="1">
    <source>
        <dbReference type="PROSITE" id="PS00125"/>
    </source>
</evidence>
<dbReference type="InterPro" id="IPR006186">
    <property type="entry name" value="Ser/Thr-sp_prot-phosphatase"/>
</dbReference>
<proteinExistence type="predicted"/>
<keyword evidence="3" id="KW-1185">Reference proteome</keyword>
<dbReference type="Gene3D" id="3.60.21.10">
    <property type="match status" value="1"/>
</dbReference>
<name>A0A840F6T5_9SPHN</name>
<comment type="caution">
    <text evidence="2">The sequence shown here is derived from an EMBL/GenBank/DDBJ whole genome shotgun (WGS) entry which is preliminary data.</text>
</comment>
<dbReference type="EC" id="3.1.3.16" evidence="2"/>
<dbReference type="GO" id="GO:0110154">
    <property type="term" value="P:RNA decapping"/>
    <property type="evidence" value="ECO:0007669"/>
    <property type="project" value="TreeGrafter"/>
</dbReference>
<reference evidence="2 3" key="1">
    <citation type="submission" date="2020-08" db="EMBL/GenBank/DDBJ databases">
        <title>Genomic Encyclopedia of Type Strains, Phase IV (KMG-IV): sequencing the most valuable type-strain genomes for metagenomic binning, comparative biology and taxonomic classification.</title>
        <authorList>
            <person name="Goeker M."/>
        </authorList>
    </citation>
    <scope>NUCLEOTIDE SEQUENCE [LARGE SCALE GENOMIC DNA]</scope>
    <source>
        <strain evidence="2 3">YC6723</strain>
    </source>
</reference>
<dbReference type="EMBL" id="JACIEV010000009">
    <property type="protein sequence ID" value="MBB4154983.1"/>
    <property type="molecule type" value="Genomic_DNA"/>
</dbReference>
<dbReference type="Proteomes" id="UP000529795">
    <property type="component" value="Unassembled WGS sequence"/>
</dbReference>
<dbReference type="GO" id="GO:0008803">
    <property type="term" value="F:bis(5'-nucleosyl)-tetraphosphatase (symmetrical) activity"/>
    <property type="evidence" value="ECO:0007669"/>
    <property type="project" value="TreeGrafter"/>
</dbReference>
<evidence type="ECO:0000313" key="3">
    <source>
        <dbReference type="Proteomes" id="UP000529795"/>
    </source>
</evidence>
<sequence>MPRFVGRRRRAPALPAGTRVYAIGDVHGEALLLSRLLARIEDDNAARGPSDTAIVLVGDVIDRGPFGAELATALSRLTDPRFTVLKGNHEAAMVAAWDGDEEAAIHWLRHGGDATLAGFLGGPAPSIDAEPALIWSTIRAAVPLGVINWMRELPLTLTLGDYLFVHAGVRPGVSIDRQHPADLLRIREPFLSSPRAHGRIVVHGHSKTDGQIDFRDNRIGIDTGAYDTGVLTALGLEGEEQWTLSVGIDEVALAA</sequence>
<dbReference type="AlphaFoldDB" id="A0A840F6T5"/>
<dbReference type="GO" id="GO:0005737">
    <property type="term" value="C:cytoplasm"/>
    <property type="evidence" value="ECO:0007669"/>
    <property type="project" value="TreeGrafter"/>
</dbReference>
<protein>
    <submittedName>
        <fullName evidence="2">Serine/threonine protein phosphatase 1</fullName>
        <ecNumber evidence="2">3.1.3.16</ecNumber>
    </submittedName>
</protein>
<keyword evidence="2" id="KW-0378">Hydrolase</keyword>
<gene>
    <name evidence="2" type="ORF">GGQ80_002900</name>
</gene>
<dbReference type="PROSITE" id="PS00125">
    <property type="entry name" value="SER_THR_PHOSPHATASE"/>
    <property type="match status" value="1"/>
</dbReference>
<organism evidence="2 3">
    <name type="scientific">Sphingomonas jinjuensis</name>
    <dbReference type="NCBI Taxonomy" id="535907"/>
    <lineage>
        <taxon>Bacteria</taxon>
        <taxon>Pseudomonadati</taxon>
        <taxon>Pseudomonadota</taxon>
        <taxon>Alphaproteobacteria</taxon>
        <taxon>Sphingomonadales</taxon>
        <taxon>Sphingomonadaceae</taxon>
        <taxon>Sphingomonas</taxon>
    </lineage>
</organism>
<dbReference type="InterPro" id="IPR050126">
    <property type="entry name" value="Ap4A_hydrolase"/>
</dbReference>
<dbReference type="SUPFAM" id="SSF56300">
    <property type="entry name" value="Metallo-dependent phosphatases"/>
    <property type="match status" value="1"/>
</dbReference>